<keyword evidence="1" id="KW-0472">Membrane</keyword>
<dbReference type="EMBL" id="NQMQ01000009">
    <property type="protein sequence ID" value="PAJ70524.1"/>
    <property type="molecule type" value="Genomic_DNA"/>
</dbReference>
<proteinExistence type="predicted"/>
<comment type="caution">
    <text evidence="2">The sequence shown here is derived from an EMBL/GenBank/DDBJ whole genome shotgun (WGS) entry which is preliminary data.</text>
</comment>
<evidence type="ECO:0000313" key="3">
    <source>
        <dbReference type="Proteomes" id="UP000215771"/>
    </source>
</evidence>
<dbReference type="AlphaFoldDB" id="A0A269PEN6"/>
<dbReference type="Proteomes" id="UP000215771">
    <property type="component" value="Unassembled WGS sequence"/>
</dbReference>
<protein>
    <recommendedName>
        <fullName evidence="4">ABC transporter permease</fullName>
    </recommendedName>
</protein>
<dbReference type="PROSITE" id="PS51257">
    <property type="entry name" value="PROKAR_LIPOPROTEIN"/>
    <property type="match status" value="1"/>
</dbReference>
<feature type="transmembrane region" description="Helical" evidence="1">
    <location>
        <begin position="105"/>
        <end position="128"/>
    </location>
</feature>
<feature type="transmembrane region" description="Helical" evidence="1">
    <location>
        <begin position="53"/>
        <end position="72"/>
    </location>
</feature>
<evidence type="ECO:0000313" key="2">
    <source>
        <dbReference type="EMBL" id="PAJ70524.1"/>
    </source>
</evidence>
<evidence type="ECO:0000256" key="1">
    <source>
        <dbReference type="SAM" id="Phobius"/>
    </source>
</evidence>
<dbReference type="Pfam" id="PF12730">
    <property type="entry name" value="ABC2_membrane_4"/>
    <property type="match status" value="1"/>
</dbReference>
<feature type="transmembrane region" description="Helical" evidence="1">
    <location>
        <begin position="222"/>
        <end position="240"/>
    </location>
</feature>
<organism evidence="2 3">
    <name type="scientific">Corynebacterium hadale</name>
    <dbReference type="NCBI Taxonomy" id="2026255"/>
    <lineage>
        <taxon>Bacteria</taxon>
        <taxon>Bacillati</taxon>
        <taxon>Actinomycetota</taxon>
        <taxon>Actinomycetes</taxon>
        <taxon>Mycobacteriales</taxon>
        <taxon>Corynebacteriaceae</taxon>
        <taxon>Corynebacterium</taxon>
    </lineage>
</organism>
<evidence type="ECO:0008006" key="4">
    <source>
        <dbReference type="Google" id="ProtNLM"/>
    </source>
</evidence>
<accession>A0A269PEN6</accession>
<keyword evidence="1" id="KW-1133">Transmembrane helix</keyword>
<name>A0A269PEN6_9CORY</name>
<reference evidence="2 3" key="1">
    <citation type="submission" date="2017-08" db="EMBL/GenBank/DDBJ databases">
        <authorList>
            <person name="de Groot N.N."/>
        </authorList>
    </citation>
    <scope>NUCLEOTIDE SEQUENCE [LARGE SCALE GENOMIC DNA]</scope>
    <source>
        <strain evidence="2 3">NBT06-6</strain>
    </source>
</reference>
<keyword evidence="1" id="KW-0812">Transmembrane</keyword>
<feature type="transmembrane region" description="Helical" evidence="1">
    <location>
        <begin position="140"/>
        <end position="165"/>
    </location>
</feature>
<feature type="transmembrane region" description="Helical" evidence="1">
    <location>
        <begin position="172"/>
        <end position="202"/>
    </location>
</feature>
<dbReference type="RefSeq" id="WP_095276050.1">
    <property type="nucleotide sequence ID" value="NZ_CP047655.1"/>
</dbReference>
<sequence>MSVELLKLRRTHVLLLGGALSLGIVLIACMNIFAGDQIEQFASDPHDSWASHLIGVAIALAFLTPLQAAIIASRTVDNEHANGGWLLNALAGIRQGTLLRRKLRVVAPLMVALKLVEVGASVALPAAMGAPLPAGSVATAWVVYGAAAVVTSLAITCIMLVLAAVTDSQIGVLTLGVVGGFLGIASLLSPAWLAAINPFGYFAVVLPYTFADDGITLTQPHWMLWLAYVICLAVAFAVATRHLNTKEI</sequence>
<gene>
    <name evidence="2" type="ORF">CIG21_04250</name>
</gene>
<feature type="transmembrane region" description="Helical" evidence="1">
    <location>
        <begin position="12"/>
        <end position="33"/>
    </location>
</feature>